<dbReference type="EMBL" id="BAABME010002543">
    <property type="protein sequence ID" value="GAA0155103.1"/>
    <property type="molecule type" value="Genomic_DNA"/>
</dbReference>
<evidence type="ECO:0000256" key="7">
    <source>
        <dbReference type="SAM" id="MobiDB-lite"/>
    </source>
</evidence>
<dbReference type="PROSITE" id="PS00108">
    <property type="entry name" value="PROTEIN_KINASE_ST"/>
    <property type="match status" value="1"/>
</dbReference>
<dbReference type="EC" id="2.3.2.27" evidence="2"/>
<evidence type="ECO:0000256" key="1">
    <source>
        <dbReference type="ARBA" id="ARBA00000900"/>
    </source>
</evidence>
<evidence type="ECO:0000256" key="3">
    <source>
        <dbReference type="ARBA" id="ARBA00022741"/>
    </source>
</evidence>
<evidence type="ECO:0000256" key="4">
    <source>
        <dbReference type="ARBA" id="ARBA00022786"/>
    </source>
</evidence>
<feature type="compositionally biased region" description="Polar residues" evidence="7">
    <location>
        <begin position="191"/>
        <end position="200"/>
    </location>
</feature>
<dbReference type="GO" id="GO:0005524">
    <property type="term" value="F:ATP binding"/>
    <property type="evidence" value="ECO:0007669"/>
    <property type="project" value="UniProtKB-KW"/>
</dbReference>
<dbReference type="AlphaFoldDB" id="A0AAV3PY08"/>
<sequence length="797" mass="88024">MFRGNSNLGKKPGGNGLVSVSIDKVNKRSQYALIWAVDNLLSKGQTIILIHVVTNKSSSSYSSSSGNGVNDFGGAISAHKEQIKDIFLTFHCYCTRKDIQCFDVILEHSDVAKALAEYVSSSGIENLVLGASKNGFMRRLRMFDTPTNIMKAAPDFCTVYVISKTKISSVRNASRPAPFASPLLSQIHSMQVPSNSTGSSPDLRLKPSFKQRGTPRGLSNRNDSFRSPLVKEKCLSRRLFGDPPPDSDADISFVSSDRPSTDIMSSMYGESIDSGRTSILSSSSESSFESMRFGTKASDVSSMGFSSSSVDNEEVESEMRRLKLELQKTLEMYSTACKEAISAQQKASELQRWRLEEEKRLKEAKQSEEGELEAIEKEQVEHKETFEHAEAVHRISELESQKRIDLEMKILREVAEKQNAMSSRNGLMYRRYPIDEIEKATEYFAESRKVGEGGYGPVFRCYLDHTPVAVKVLRSDAAQGRSQYQKEVEVLSCLRHPNLVLLLGACPEYGCLVYEYMANGSLEDRLLQRGDTPALSWQLRFRIAAEVATGLHFLHQSKPEPLVHRDLKPANILLDHNFASKISDVGLARLVPPSIADDVTQCYMTSAAGTLCYIDPEYQKTGMLGVKSDIYSLGIVFLQLITGKPAKSLSHYVGQSIENGTFSEMLDPAVPDWPIEDAMSFAKLALQCAELKRKDRPDLSKVVLPELNRLRELANKSLCGFPFGVGATACPSTNDSNASMTQGAPSDEQIHSEEHGSKSSPGPSLPTEEAPDSILVKITVPSTSSLLTPIFSSWYLL</sequence>
<feature type="compositionally biased region" description="Low complexity" evidence="7">
    <location>
        <begin position="271"/>
        <end position="290"/>
    </location>
</feature>
<feature type="domain" description="Protein kinase" evidence="8">
    <location>
        <begin position="444"/>
        <end position="707"/>
    </location>
</feature>
<organism evidence="9 10">
    <name type="scientific">Lithospermum erythrorhizon</name>
    <name type="common">Purple gromwell</name>
    <name type="synonym">Lithospermum officinale var. erythrorhizon</name>
    <dbReference type="NCBI Taxonomy" id="34254"/>
    <lineage>
        <taxon>Eukaryota</taxon>
        <taxon>Viridiplantae</taxon>
        <taxon>Streptophyta</taxon>
        <taxon>Embryophyta</taxon>
        <taxon>Tracheophyta</taxon>
        <taxon>Spermatophyta</taxon>
        <taxon>Magnoliopsida</taxon>
        <taxon>eudicotyledons</taxon>
        <taxon>Gunneridae</taxon>
        <taxon>Pentapetalae</taxon>
        <taxon>asterids</taxon>
        <taxon>lamiids</taxon>
        <taxon>Boraginales</taxon>
        <taxon>Boraginaceae</taxon>
        <taxon>Boraginoideae</taxon>
        <taxon>Lithospermeae</taxon>
        <taxon>Lithospermum</taxon>
    </lineage>
</organism>
<evidence type="ECO:0000256" key="2">
    <source>
        <dbReference type="ARBA" id="ARBA00012483"/>
    </source>
</evidence>
<comment type="caution">
    <text evidence="9">The sequence shown here is derived from an EMBL/GenBank/DDBJ whole genome shotgun (WGS) entry which is preliminary data.</text>
</comment>
<dbReference type="InterPro" id="IPR000719">
    <property type="entry name" value="Prot_kinase_dom"/>
</dbReference>
<keyword evidence="5" id="KW-0067">ATP-binding</keyword>
<keyword evidence="10" id="KW-1185">Reference proteome</keyword>
<dbReference type="Pfam" id="PF00069">
    <property type="entry name" value="Pkinase"/>
    <property type="match status" value="1"/>
</dbReference>
<dbReference type="CDD" id="cd22249">
    <property type="entry name" value="UDM1_RNF168_RNF169-like"/>
    <property type="match status" value="1"/>
</dbReference>
<feature type="compositionally biased region" description="Polar residues" evidence="7">
    <location>
        <begin position="253"/>
        <end position="264"/>
    </location>
</feature>
<dbReference type="FunFam" id="3.30.200.20:FF:000162">
    <property type="entry name" value="Adenine nucleotide alpha hydrolase-like domain kinase"/>
    <property type="match status" value="1"/>
</dbReference>
<evidence type="ECO:0000313" key="10">
    <source>
        <dbReference type="Proteomes" id="UP001454036"/>
    </source>
</evidence>
<name>A0AAV3PY08_LITER</name>
<feature type="region of interest" description="Disordered" evidence="7">
    <location>
        <begin position="191"/>
        <end position="224"/>
    </location>
</feature>
<protein>
    <recommendedName>
        <fullName evidence="2">RING-type E3 ubiquitin transferase</fullName>
        <ecNumber evidence="2">2.3.2.27</ecNumber>
    </recommendedName>
</protein>
<keyword evidence="6" id="KW-0175">Coiled coil</keyword>
<dbReference type="PANTHER" id="PTHR45647:SF84">
    <property type="entry name" value="U-BOX DOMAIN-CONTAINING PROTEIN 35-LIKE"/>
    <property type="match status" value="1"/>
</dbReference>
<dbReference type="InterPro" id="IPR014729">
    <property type="entry name" value="Rossmann-like_a/b/a_fold"/>
</dbReference>
<comment type="catalytic activity">
    <reaction evidence="1">
        <text>S-ubiquitinyl-[E2 ubiquitin-conjugating enzyme]-L-cysteine + [acceptor protein]-L-lysine = [E2 ubiquitin-conjugating enzyme]-L-cysteine + N(6)-ubiquitinyl-[acceptor protein]-L-lysine.</text>
        <dbReference type="EC" id="2.3.2.27"/>
    </reaction>
</comment>
<evidence type="ECO:0000259" key="8">
    <source>
        <dbReference type="PROSITE" id="PS50011"/>
    </source>
</evidence>
<dbReference type="InterPro" id="IPR006016">
    <property type="entry name" value="UspA"/>
</dbReference>
<evidence type="ECO:0000256" key="5">
    <source>
        <dbReference type="ARBA" id="ARBA00022840"/>
    </source>
</evidence>
<dbReference type="InterPro" id="IPR008271">
    <property type="entry name" value="Ser/Thr_kinase_AS"/>
</dbReference>
<dbReference type="PANTHER" id="PTHR45647">
    <property type="entry name" value="OS02G0152300 PROTEIN"/>
    <property type="match status" value="1"/>
</dbReference>
<dbReference type="GO" id="GO:0004672">
    <property type="term" value="F:protein kinase activity"/>
    <property type="evidence" value="ECO:0007669"/>
    <property type="project" value="InterPro"/>
</dbReference>
<dbReference type="CDD" id="cd01989">
    <property type="entry name" value="USP_STK_Ubox_N"/>
    <property type="match status" value="1"/>
</dbReference>
<feature type="region of interest" description="Disordered" evidence="7">
    <location>
        <begin position="236"/>
        <end position="290"/>
    </location>
</feature>
<dbReference type="Gene3D" id="3.40.50.620">
    <property type="entry name" value="HUPs"/>
    <property type="match status" value="1"/>
</dbReference>
<keyword evidence="4" id="KW-0833">Ubl conjugation pathway</keyword>
<keyword evidence="3" id="KW-0547">Nucleotide-binding</keyword>
<dbReference type="Gene3D" id="3.30.200.20">
    <property type="entry name" value="Phosphorylase Kinase, domain 1"/>
    <property type="match status" value="1"/>
</dbReference>
<dbReference type="SMART" id="SM00220">
    <property type="entry name" value="S_TKc"/>
    <property type="match status" value="1"/>
</dbReference>
<evidence type="ECO:0000313" key="9">
    <source>
        <dbReference type="EMBL" id="GAA0155103.1"/>
    </source>
</evidence>
<feature type="compositionally biased region" description="Basic and acidic residues" evidence="7">
    <location>
        <begin position="748"/>
        <end position="757"/>
    </location>
</feature>
<dbReference type="SUPFAM" id="SSF56112">
    <property type="entry name" value="Protein kinase-like (PK-like)"/>
    <property type="match status" value="1"/>
</dbReference>
<dbReference type="InterPro" id="IPR011009">
    <property type="entry name" value="Kinase-like_dom_sf"/>
</dbReference>
<feature type="compositionally biased region" description="Polar residues" evidence="7">
    <location>
        <begin position="734"/>
        <end position="744"/>
    </location>
</feature>
<accession>A0AAV3PY08</accession>
<feature type="region of interest" description="Disordered" evidence="7">
    <location>
        <begin position="734"/>
        <end position="769"/>
    </location>
</feature>
<dbReference type="Pfam" id="PF00582">
    <property type="entry name" value="Usp"/>
    <property type="match status" value="1"/>
</dbReference>
<dbReference type="GO" id="GO:0061630">
    <property type="term" value="F:ubiquitin protein ligase activity"/>
    <property type="evidence" value="ECO:0007669"/>
    <property type="project" value="UniProtKB-EC"/>
</dbReference>
<gene>
    <name evidence="9" type="ORF">LIER_12914</name>
</gene>
<feature type="coiled-coil region" evidence="6">
    <location>
        <begin position="358"/>
        <end position="385"/>
    </location>
</feature>
<dbReference type="SUPFAM" id="SSF52402">
    <property type="entry name" value="Adenine nucleotide alpha hydrolases-like"/>
    <property type="match status" value="1"/>
</dbReference>
<dbReference type="InterPro" id="IPR051348">
    <property type="entry name" value="U-box_ubiquitin_ligases"/>
</dbReference>
<dbReference type="Gene3D" id="1.10.510.10">
    <property type="entry name" value="Transferase(Phosphotransferase) domain 1"/>
    <property type="match status" value="1"/>
</dbReference>
<evidence type="ECO:0000256" key="6">
    <source>
        <dbReference type="SAM" id="Coils"/>
    </source>
</evidence>
<dbReference type="Proteomes" id="UP001454036">
    <property type="component" value="Unassembled WGS sequence"/>
</dbReference>
<reference evidence="9 10" key="1">
    <citation type="submission" date="2024-01" db="EMBL/GenBank/DDBJ databases">
        <title>The complete chloroplast genome sequence of Lithospermum erythrorhizon: insights into the phylogenetic relationship among Boraginaceae species and the maternal lineages of purple gromwells.</title>
        <authorList>
            <person name="Okada T."/>
            <person name="Watanabe K."/>
        </authorList>
    </citation>
    <scope>NUCLEOTIDE SEQUENCE [LARGE SCALE GENOMIC DNA]</scope>
</reference>
<proteinExistence type="predicted"/>
<dbReference type="PROSITE" id="PS50011">
    <property type="entry name" value="PROTEIN_KINASE_DOM"/>
    <property type="match status" value="1"/>
</dbReference>